<organism evidence="1 2">
    <name type="scientific">Pristionchus pacificus</name>
    <name type="common">Parasitic nematode worm</name>
    <dbReference type="NCBI Taxonomy" id="54126"/>
    <lineage>
        <taxon>Eukaryota</taxon>
        <taxon>Metazoa</taxon>
        <taxon>Ecdysozoa</taxon>
        <taxon>Nematoda</taxon>
        <taxon>Chromadorea</taxon>
        <taxon>Rhabditida</taxon>
        <taxon>Rhabditina</taxon>
        <taxon>Diplogasteromorpha</taxon>
        <taxon>Diplogasteroidea</taxon>
        <taxon>Neodiplogasteridae</taxon>
        <taxon>Pristionchus</taxon>
    </lineage>
</organism>
<sequence>MLPVFAFLGVGAACLIAGVGYIAYSTLTGNPPDLMGALDKGDKGGANCGMVTLESASLASVTTDSIAVLTQTRKASSVFGKHCTTVHLVNNFATLISTVIGSVAELTPCNLPLLRGSSTLRAVLRDGSDISRILLLEHAAKELDKVFHDGLNGRSHELRDRGGFIGFIAALLNCMVIRGRSVVIGGGGEDWSNSVGRSAGVLLLLMDAFSHGVTTSLLNSLQSTDQPESFSERLKCNFISNTSLFFTMVMMDQLLVREVKRGICHSGTGYSFPDDLVAVLLWSESSDSFPLISPS</sequence>
<proteinExistence type="predicted"/>
<reference evidence="2" key="1">
    <citation type="journal article" date="2008" name="Nat. Genet.">
        <title>The Pristionchus pacificus genome provides a unique perspective on nematode lifestyle and parasitism.</title>
        <authorList>
            <person name="Dieterich C."/>
            <person name="Clifton S.W."/>
            <person name="Schuster L.N."/>
            <person name="Chinwalla A."/>
            <person name="Delehaunty K."/>
            <person name="Dinkelacker I."/>
            <person name="Fulton L."/>
            <person name="Fulton R."/>
            <person name="Godfrey J."/>
            <person name="Minx P."/>
            <person name="Mitreva M."/>
            <person name="Roeseler W."/>
            <person name="Tian H."/>
            <person name="Witte H."/>
            <person name="Yang S.P."/>
            <person name="Wilson R.K."/>
            <person name="Sommer R.J."/>
        </authorList>
    </citation>
    <scope>NUCLEOTIDE SEQUENCE [LARGE SCALE GENOMIC DNA]</scope>
    <source>
        <strain evidence="2">PS312</strain>
    </source>
</reference>
<accession>A0A8R1UX55</accession>
<dbReference type="AlphaFoldDB" id="A0A2A6B308"/>
<dbReference type="Proteomes" id="UP000005239">
    <property type="component" value="Unassembled WGS sequence"/>
</dbReference>
<evidence type="ECO:0000313" key="2">
    <source>
        <dbReference type="Proteomes" id="UP000005239"/>
    </source>
</evidence>
<reference evidence="1" key="2">
    <citation type="submission" date="2022-06" db="UniProtKB">
        <authorList>
            <consortium name="EnsemblMetazoa"/>
        </authorList>
    </citation>
    <scope>IDENTIFICATION</scope>
    <source>
        <strain evidence="1">PS312</strain>
    </source>
</reference>
<protein>
    <submittedName>
        <fullName evidence="1">Uncharacterized protein</fullName>
    </submittedName>
</protein>
<dbReference type="EnsemblMetazoa" id="PPA42977.1">
    <property type="protein sequence ID" value="PPA42977.1"/>
    <property type="gene ID" value="WBGene00281346"/>
</dbReference>
<evidence type="ECO:0000313" key="1">
    <source>
        <dbReference type="EnsemblMetazoa" id="PPA42977.1"/>
    </source>
</evidence>
<accession>A0A2A6B308</accession>
<gene>
    <name evidence="1" type="primary">WBGene00281346</name>
</gene>
<keyword evidence="2" id="KW-1185">Reference proteome</keyword>
<name>A0A2A6B308_PRIPA</name>